<dbReference type="EMBL" id="JAUSTT010000006">
    <property type="protein sequence ID" value="MDQ0175484.1"/>
    <property type="molecule type" value="Genomic_DNA"/>
</dbReference>
<dbReference type="PANTHER" id="PTHR43027">
    <property type="entry name" value="DOXORUBICIN RESISTANCE ABC TRANSPORTER PERMEASE PROTEIN DRRC-RELATED"/>
    <property type="match status" value="1"/>
</dbReference>
<dbReference type="InterPro" id="IPR047817">
    <property type="entry name" value="ABC2_TM_bact-type"/>
</dbReference>
<keyword evidence="2 5" id="KW-0812">Transmembrane</keyword>
<comment type="caution">
    <text evidence="7">The sequence shown here is derived from an EMBL/GenBank/DDBJ whole genome shotgun (WGS) entry which is preliminary data.</text>
</comment>
<comment type="similarity">
    <text evidence="5">Belongs to the ABC-2 integral membrane protein family.</text>
</comment>
<protein>
    <recommendedName>
        <fullName evidence="5">Transport permease protein</fullName>
    </recommendedName>
</protein>
<feature type="transmembrane region" description="Helical" evidence="5">
    <location>
        <begin position="128"/>
        <end position="151"/>
    </location>
</feature>
<evidence type="ECO:0000259" key="6">
    <source>
        <dbReference type="PROSITE" id="PS51012"/>
    </source>
</evidence>
<evidence type="ECO:0000256" key="5">
    <source>
        <dbReference type="RuleBase" id="RU361157"/>
    </source>
</evidence>
<accession>A0ABT9WQI4</accession>
<proteinExistence type="inferred from homology"/>
<feature type="transmembrane region" description="Helical" evidence="5">
    <location>
        <begin position="215"/>
        <end position="237"/>
    </location>
</feature>
<keyword evidence="4 5" id="KW-0472">Membrane</keyword>
<organism evidence="7 8">
    <name type="scientific">Bacillus chungangensis</name>
    <dbReference type="NCBI Taxonomy" id="587633"/>
    <lineage>
        <taxon>Bacteria</taxon>
        <taxon>Bacillati</taxon>
        <taxon>Bacillota</taxon>
        <taxon>Bacilli</taxon>
        <taxon>Bacillales</taxon>
        <taxon>Bacillaceae</taxon>
        <taxon>Bacillus</taxon>
    </lineage>
</organism>
<feature type="transmembrane region" description="Helical" evidence="5">
    <location>
        <begin position="158"/>
        <end position="177"/>
    </location>
</feature>
<evidence type="ECO:0000256" key="4">
    <source>
        <dbReference type="ARBA" id="ARBA00023136"/>
    </source>
</evidence>
<keyword evidence="5" id="KW-0813">Transport</keyword>
<evidence type="ECO:0000313" key="8">
    <source>
        <dbReference type="Proteomes" id="UP001223586"/>
    </source>
</evidence>
<feature type="transmembrane region" description="Helical" evidence="5">
    <location>
        <begin position="98"/>
        <end position="122"/>
    </location>
</feature>
<sequence>MWAIAQVEIKKQLLDKSLLFWTLLLPVIFIIVFMMIFAKDAENPAAVAGQIITGFSVFFSIFIIISIVISFVKDREKGLVARLASTPLTSGQYFAGKWFPFVIIVFAQIVILSIVGIIVYNMQIDQPYYYFLILVCLAVMVTSWGVAIAVFSKTENTGIVVTQLVAFIGAVLGGLWMPFEILPQIIQTIGKFLPLYWAHQALISTVSTATGGENIGIALLVLLGYTIAGFSLAFAGYRKFLRHSRS</sequence>
<reference evidence="7 8" key="1">
    <citation type="submission" date="2023-07" db="EMBL/GenBank/DDBJ databases">
        <title>Genomic Encyclopedia of Type Strains, Phase IV (KMG-IV): sequencing the most valuable type-strain genomes for metagenomic binning, comparative biology and taxonomic classification.</title>
        <authorList>
            <person name="Goeker M."/>
        </authorList>
    </citation>
    <scope>NUCLEOTIDE SEQUENCE [LARGE SCALE GENOMIC DNA]</scope>
    <source>
        <strain evidence="7 8">DSM 23837</strain>
    </source>
</reference>
<dbReference type="InterPro" id="IPR013525">
    <property type="entry name" value="ABC2_TM"/>
</dbReference>
<dbReference type="PANTHER" id="PTHR43027:SF1">
    <property type="entry name" value="DOXORUBICIN RESISTANCE ABC TRANSPORTER PERMEASE PROTEIN DRRC-RELATED"/>
    <property type="match status" value="1"/>
</dbReference>
<dbReference type="InterPro" id="IPR052902">
    <property type="entry name" value="ABC-2_transporter"/>
</dbReference>
<name>A0ABT9WQI4_9BACI</name>
<feature type="transmembrane region" description="Helical" evidence="5">
    <location>
        <begin position="50"/>
        <end position="72"/>
    </location>
</feature>
<gene>
    <name evidence="7" type="ORF">J2S08_001318</name>
</gene>
<comment type="subcellular location">
    <subcellularLocation>
        <location evidence="5">Cell membrane</location>
        <topology evidence="5">Multi-pass membrane protein</topology>
    </subcellularLocation>
    <subcellularLocation>
        <location evidence="1">Membrane</location>
        <topology evidence="1">Multi-pass membrane protein</topology>
    </subcellularLocation>
</comment>
<dbReference type="RefSeq" id="WP_307227834.1">
    <property type="nucleotide sequence ID" value="NZ_JAUSTT010000006.1"/>
</dbReference>
<dbReference type="PROSITE" id="PS51012">
    <property type="entry name" value="ABC_TM2"/>
    <property type="match status" value="1"/>
</dbReference>
<dbReference type="Pfam" id="PF01061">
    <property type="entry name" value="ABC2_membrane"/>
    <property type="match status" value="1"/>
</dbReference>
<evidence type="ECO:0000256" key="3">
    <source>
        <dbReference type="ARBA" id="ARBA00022989"/>
    </source>
</evidence>
<keyword evidence="3 5" id="KW-1133">Transmembrane helix</keyword>
<feature type="domain" description="ABC transmembrane type-2" evidence="6">
    <location>
        <begin position="17"/>
        <end position="240"/>
    </location>
</feature>
<dbReference type="PIRSF" id="PIRSF006648">
    <property type="entry name" value="DrrB"/>
    <property type="match status" value="1"/>
</dbReference>
<dbReference type="InterPro" id="IPR000412">
    <property type="entry name" value="ABC_2_transport"/>
</dbReference>
<evidence type="ECO:0000256" key="1">
    <source>
        <dbReference type="ARBA" id="ARBA00004141"/>
    </source>
</evidence>
<evidence type="ECO:0000313" key="7">
    <source>
        <dbReference type="EMBL" id="MDQ0175484.1"/>
    </source>
</evidence>
<keyword evidence="8" id="KW-1185">Reference proteome</keyword>
<feature type="transmembrane region" description="Helical" evidence="5">
    <location>
        <begin position="18"/>
        <end position="38"/>
    </location>
</feature>
<dbReference type="Proteomes" id="UP001223586">
    <property type="component" value="Unassembled WGS sequence"/>
</dbReference>
<keyword evidence="5" id="KW-1003">Cell membrane</keyword>
<evidence type="ECO:0000256" key="2">
    <source>
        <dbReference type="ARBA" id="ARBA00022692"/>
    </source>
</evidence>